<reference evidence="2 3" key="1">
    <citation type="submission" date="2020-09" db="EMBL/GenBank/DDBJ databases">
        <title>Flavimobilis rhizosphaerae sp. nov., isolated from rhizosphere soil of Spartina alterniflora.</title>
        <authorList>
            <person name="Hanqin C."/>
        </authorList>
    </citation>
    <scope>NUCLEOTIDE SEQUENCE [LARGE SCALE GENOMIC DNA]</scope>
    <source>
        <strain evidence="2 3">GY 10621</strain>
    </source>
</reference>
<dbReference type="RefSeq" id="WP_192279489.1">
    <property type="nucleotide sequence ID" value="NZ_JACZDF010000003.1"/>
</dbReference>
<sequence length="213" mass="21703">MTRITVLGGTGYTGTNIVREALARGLEVTAVARNTPASPVEGVTYVTGDAADAATIEAAAQGADVLVSALAPRGPLLTPFREVIGRAAAAAQAAGARLGVVGGAGSLLVAEGGPRVVDGDFPEAFRDEALTMSAVLEDLRASDAGLDWFMVSPAAGYGSYAPGERVGTYRTGGDVLLVDDEGQSFIGGEDFATAFVAEIVTPAHRRARFTVAY</sequence>
<dbReference type="Pfam" id="PF13460">
    <property type="entry name" value="NAD_binding_10"/>
    <property type="match status" value="1"/>
</dbReference>
<dbReference type="Gene3D" id="3.40.50.720">
    <property type="entry name" value="NAD(P)-binding Rossmann-like Domain"/>
    <property type="match status" value="1"/>
</dbReference>
<dbReference type="PANTHER" id="PTHR43355">
    <property type="entry name" value="FLAVIN REDUCTASE (NADPH)"/>
    <property type="match status" value="1"/>
</dbReference>
<feature type="domain" description="NAD(P)-binding" evidence="1">
    <location>
        <begin position="8"/>
        <end position="155"/>
    </location>
</feature>
<protein>
    <submittedName>
        <fullName evidence="2">NAD(P)H-binding protein</fullName>
    </submittedName>
</protein>
<comment type="caution">
    <text evidence="2">The sequence shown here is derived from an EMBL/GenBank/DDBJ whole genome shotgun (WGS) entry which is preliminary data.</text>
</comment>
<dbReference type="InterPro" id="IPR051606">
    <property type="entry name" value="Polyketide_Oxido-like"/>
</dbReference>
<evidence type="ECO:0000259" key="1">
    <source>
        <dbReference type="Pfam" id="PF13460"/>
    </source>
</evidence>
<keyword evidence="3" id="KW-1185">Reference proteome</keyword>
<evidence type="ECO:0000313" key="2">
    <source>
        <dbReference type="EMBL" id="MBD9699464.1"/>
    </source>
</evidence>
<proteinExistence type="predicted"/>
<dbReference type="SUPFAM" id="SSF51735">
    <property type="entry name" value="NAD(P)-binding Rossmann-fold domains"/>
    <property type="match status" value="1"/>
</dbReference>
<dbReference type="InterPro" id="IPR016040">
    <property type="entry name" value="NAD(P)-bd_dom"/>
</dbReference>
<dbReference type="InterPro" id="IPR036291">
    <property type="entry name" value="NAD(P)-bd_dom_sf"/>
</dbReference>
<organism evidence="2 3">
    <name type="scientific">Flavimobilis rhizosphaerae</name>
    <dbReference type="NCBI Taxonomy" id="2775421"/>
    <lineage>
        <taxon>Bacteria</taxon>
        <taxon>Bacillati</taxon>
        <taxon>Actinomycetota</taxon>
        <taxon>Actinomycetes</taxon>
        <taxon>Micrococcales</taxon>
        <taxon>Jonesiaceae</taxon>
        <taxon>Flavimobilis</taxon>
    </lineage>
</organism>
<name>A0ABR9DRC5_9MICO</name>
<dbReference type="PANTHER" id="PTHR43355:SF2">
    <property type="entry name" value="FLAVIN REDUCTASE (NADPH)"/>
    <property type="match status" value="1"/>
</dbReference>
<gene>
    <name evidence="2" type="ORF">IGS67_08175</name>
</gene>
<dbReference type="EMBL" id="JACZDF010000003">
    <property type="protein sequence ID" value="MBD9699464.1"/>
    <property type="molecule type" value="Genomic_DNA"/>
</dbReference>
<dbReference type="Proteomes" id="UP000642107">
    <property type="component" value="Unassembled WGS sequence"/>
</dbReference>
<evidence type="ECO:0000313" key="3">
    <source>
        <dbReference type="Proteomes" id="UP000642107"/>
    </source>
</evidence>
<accession>A0ABR9DRC5</accession>